<comment type="caution">
    <text evidence="3">The sequence shown here is derived from an EMBL/GenBank/DDBJ whole genome shotgun (WGS) entry which is preliminary data.</text>
</comment>
<dbReference type="SMART" id="SM00382">
    <property type="entry name" value="AAA"/>
    <property type="match status" value="1"/>
</dbReference>
<dbReference type="EMBL" id="JAUSWN010000007">
    <property type="protein sequence ID" value="MDQ0479399.1"/>
    <property type="molecule type" value="Genomic_DNA"/>
</dbReference>
<dbReference type="Gene3D" id="3.40.50.300">
    <property type="entry name" value="P-loop containing nucleotide triphosphate hydrolases"/>
    <property type="match status" value="1"/>
</dbReference>
<accession>A0ABU0JQQ3</accession>
<protein>
    <submittedName>
        <fullName evidence="3">Twitching motility protein PilT</fullName>
    </submittedName>
</protein>
<organism evidence="3 4">
    <name type="scientific">Hathewaya limosa</name>
    <name type="common">Clostridium limosum</name>
    <dbReference type="NCBI Taxonomy" id="1536"/>
    <lineage>
        <taxon>Bacteria</taxon>
        <taxon>Bacillati</taxon>
        <taxon>Bacillota</taxon>
        <taxon>Clostridia</taxon>
        <taxon>Eubacteriales</taxon>
        <taxon>Clostridiaceae</taxon>
        <taxon>Hathewaya</taxon>
    </lineage>
</organism>
<evidence type="ECO:0000259" key="2">
    <source>
        <dbReference type="PROSITE" id="PS00662"/>
    </source>
</evidence>
<dbReference type="InterPro" id="IPR003593">
    <property type="entry name" value="AAA+_ATPase"/>
</dbReference>
<keyword evidence="4" id="KW-1185">Reference proteome</keyword>
<dbReference type="InterPro" id="IPR050921">
    <property type="entry name" value="T4SS_GSP_E_ATPase"/>
</dbReference>
<comment type="similarity">
    <text evidence="1">Belongs to the GSP E family.</text>
</comment>
<gene>
    <name evidence="3" type="ORF">QOZ93_001140</name>
</gene>
<dbReference type="RefSeq" id="WP_307355462.1">
    <property type="nucleotide sequence ID" value="NZ_BAAACJ010000032.1"/>
</dbReference>
<sequence length="355" mass="40048">MNNSLNLDQIICIAKEKGATDIHLIVNSAPVIRINKELYDIENYPKLSEENCEVLANELLTNQEKEKLNLIGHVDFAFTKKSYGRFRANVFKQQGKLSISIRIISEDIPKFESLNIPRNVKEFYKFNKGLVLITGATGSGKSTTLASLIDLINKNKRKHIITIEDPIEYVHEHKLCKINQREVGKDTKSFKEAMKAVLREDPDVILVGEMRDRETISTVLTAAETGHLVFSTVHTLGAAKTIDRILDVFPENNQLQIRNQLSTVLKAIVSQELILTKDKNGLVPVCEIMIVNSAISNLIREGKIFQINSIIQSSSNLGMQSFDYHLSLLLKNNIINYEEASELAQDKKLFKTLIS</sequence>
<evidence type="ECO:0000256" key="1">
    <source>
        <dbReference type="ARBA" id="ARBA00006611"/>
    </source>
</evidence>
<proteinExistence type="inferred from homology"/>
<dbReference type="NCBIfam" id="TIGR01420">
    <property type="entry name" value="pilT_fam"/>
    <property type="match status" value="1"/>
</dbReference>
<dbReference type="CDD" id="cd01131">
    <property type="entry name" value="PilT"/>
    <property type="match status" value="1"/>
</dbReference>
<dbReference type="Gene3D" id="3.30.450.90">
    <property type="match status" value="1"/>
</dbReference>
<evidence type="ECO:0000313" key="4">
    <source>
        <dbReference type="Proteomes" id="UP001224418"/>
    </source>
</evidence>
<dbReference type="InterPro" id="IPR001482">
    <property type="entry name" value="T2SS/T4SS_dom"/>
</dbReference>
<dbReference type="InterPro" id="IPR006321">
    <property type="entry name" value="PilT/PilU"/>
</dbReference>
<name>A0ABU0JQQ3_HATLI</name>
<reference evidence="3 4" key="1">
    <citation type="submission" date="2023-07" db="EMBL/GenBank/DDBJ databases">
        <title>Genomic Encyclopedia of Type Strains, Phase IV (KMG-IV): sequencing the most valuable type-strain genomes for metagenomic binning, comparative biology and taxonomic classification.</title>
        <authorList>
            <person name="Goeker M."/>
        </authorList>
    </citation>
    <scope>NUCLEOTIDE SEQUENCE [LARGE SCALE GENOMIC DNA]</scope>
    <source>
        <strain evidence="3 4">DSM 1400</strain>
    </source>
</reference>
<feature type="domain" description="Bacterial type II secretion system protein E" evidence="2">
    <location>
        <begin position="198"/>
        <end position="212"/>
    </location>
</feature>
<dbReference type="SUPFAM" id="SSF52540">
    <property type="entry name" value="P-loop containing nucleoside triphosphate hydrolases"/>
    <property type="match status" value="1"/>
</dbReference>
<dbReference type="Proteomes" id="UP001224418">
    <property type="component" value="Unassembled WGS sequence"/>
</dbReference>
<evidence type="ECO:0000313" key="3">
    <source>
        <dbReference type="EMBL" id="MDQ0479399.1"/>
    </source>
</evidence>
<dbReference type="PROSITE" id="PS00662">
    <property type="entry name" value="T2SP_E"/>
    <property type="match status" value="1"/>
</dbReference>
<dbReference type="InterPro" id="IPR027417">
    <property type="entry name" value="P-loop_NTPase"/>
</dbReference>
<dbReference type="PANTHER" id="PTHR30486">
    <property type="entry name" value="TWITCHING MOTILITY PROTEIN PILT"/>
    <property type="match status" value="1"/>
</dbReference>
<dbReference type="Pfam" id="PF00437">
    <property type="entry name" value="T2SSE"/>
    <property type="match status" value="1"/>
</dbReference>